<proteinExistence type="predicted"/>
<evidence type="ECO:0000256" key="1">
    <source>
        <dbReference type="SAM" id="MobiDB-lite"/>
    </source>
</evidence>
<reference evidence="3" key="1">
    <citation type="journal article" date="2005" name="Nature">
        <title>The map-based sequence of the rice genome.</title>
        <authorList>
            <consortium name="International rice genome sequencing project (IRGSP)"/>
            <person name="Matsumoto T."/>
            <person name="Wu J."/>
            <person name="Kanamori H."/>
            <person name="Katayose Y."/>
            <person name="Fujisawa M."/>
            <person name="Namiki N."/>
            <person name="Mizuno H."/>
            <person name="Yamamoto K."/>
            <person name="Antonio B.A."/>
            <person name="Baba T."/>
            <person name="Sakata K."/>
            <person name="Nagamura Y."/>
            <person name="Aoki H."/>
            <person name="Arikawa K."/>
            <person name="Arita K."/>
            <person name="Bito T."/>
            <person name="Chiden Y."/>
            <person name="Fujitsuka N."/>
            <person name="Fukunaka R."/>
            <person name="Hamada M."/>
            <person name="Harada C."/>
            <person name="Hayashi A."/>
            <person name="Hijishita S."/>
            <person name="Honda M."/>
            <person name="Hosokawa S."/>
            <person name="Ichikawa Y."/>
            <person name="Idonuma A."/>
            <person name="Iijima M."/>
            <person name="Ikeda M."/>
            <person name="Ikeno M."/>
            <person name="Ito K."/>
            <person name="Ito S."/>
            <person name="Ito T."/>
            <person name="Ito Y."/>
            <person name="Ito Y."/>
            <person name="Iwabuchi A."/>
            <person name="Kamiya K."/>
            <person name="Karasawa W."/>
            <person name="Kurita K."/>
            <person name="Katagiri S."/>
            <person name="Kikuta A."/>
            <person name="Kobayashi H."/>
            <person name="Kobayashi N."/>
            <person name="Machita K."/>
            <person name="Maehara T."/>
            <person name="Masukawa M."/>
            <person name="Mizubayashi T."/>
            <person name="Mukai Y."/>
            <person name="Nagasaki H."/>
            <person name="Nagata Y."/>
            <person name="Naito S."/>
            <person name="Nakashima M."/>
            <person name="Nakama Y."/>
            <person name="Nakamichi Y."/>
            <person name="Nakamura M."/>
            <person name="Meguro A."/>
            <person name="Negishi M."/>
            <person name="Ohta I."/>
            <person name="Ohta T."/>
            <person name="Okamoto M."/>
            <person name="Ono N."/>
            <person name="Saji S."/>
            <person name="Sakaguchi M."/>
            <person name="Sakai K."/>
            <person name="Shibata M."/>
            <person name="Shimokawa T."/>
            <person name="Song J."/>
            <person name="Takazaki Y."/>
            <person name="Terasawa K."/>
            <person name="Tsugane M."/>
            <person name="Tsuji K."/>
            <person name="Ueda S."/>
            <person name="Waki K."/>
            <person name="Yamagata H."/>
            <person name="Yamamoto M."/>
            <person name="Yamamoto S."/>
            <person name="Yamane H."/>
            <person name="Yoshiki S."/>
            <person name="Yoshihara R."/>
            <person name="Yukawa K."/>
            <person name="Zhong H."/>
            <person name="Yano M."/>
            <person name="Yuan Q."/>
            <person name="Ouyang S."/>
            <person name="Liu J."/>
            <person name="Jones K.M."/>
            <person name="Gansberger K."/>
            <person name="Moffat K."/>
            <person name="Hill J."/>
            <person name="Bera J."/>
            <person name="Fadrosh D."/>
            <person name="Jin S."/>
            <person name="Johri S."/>
            <person name="Kim M."/>
            <person name="Overton L."/>
            <person name="Reardon M."/>
            <person name="Tsitrin T."/>
            <person name="Vuong H."/>
            <person name="Weaver B."/>
            <person name="Ciecko A."/>
            <person name="Tallon L."/>
            <person name="Jackson J."/>
            <person name="Pai G."/>
            <person name="Aken S.V."/>
            <person name="Utterback T."/>
            <person name="Reidmuller S."/>
            <person name="Feldblyum T."/>
            <person name="Hsiao J."/>
            <person name="Zismann V."/>
            <person name="Iobst S."/>
            <person name="de Vazeille A.R."/>
            <person name="Buell C.R."/>
            <person name="Ying K."/>
            <person name="Li Y."/>
            <person name="Lu T."/>
            <person name="Huang Y."/>
            <person name="Zhao Q."/>
            <person name="Feng Q."/>
            <person name="Zhang L."/>
            <person name="Zhu J."/>
            <person name="Weng Q."/>
            <person name="Mu J."/>
            <person name="Lu Y."/>
            <person name="Fan D."/>
            <person name="Liu Y."/>
            <person name="Guan J."/>
            <person name="Zhang Y."/>
            <person name="Yu S."/>
            <person name="Liu X."/>
            <person name="Zhang Y."/>
            <person name="Hong G."/>
            <person name="Han B."/>
            <person name="Choisne N."/>
            <person name="Demange N."/>
            <person name="Orjeda G."/>
            <person name="Samain S."/>
            <person name="Cattolico L."/>
            <person name="Pelletier E."/>
            <person name="Couloux A."/>
            <person name="Segurens B."/>
            <person name="Wincker P."/>
            <person name="D'Hont A."/>
            <person name="Scarpelli C."/>
            <person name="Weissenbach J."/>
            <person name="Salanoubat M."/>
            <person name="Quetier F."/>
            <person name="Yu Y."/>
            <person name="Kim H.R."/>
            <person name="Rambo T."/>
            <person name="Currie J."/>
            <person name="Collura K."/>
            <person name="Luo M."/>
            <person name="Yang T."/>
            <person name="Ammiraju J.S.S."/>
            <person name="Engler F."/>
            <person name="Soderlund C."/>
            <person name="Wing R.A."/>
            <person name="Palmer L.E."/>
            <person name="de la Bastide M."/>
            <person name="Spiegel L."/>
            <person name="Nascimento L."/>
            <person name="Zutavern T."/>
            <person name="O'Shaughnessy A."/>
            <person name="Dike S."/>
            <person name="Dedhia N."/>
            <person name="Preston R."/>
            <person name="Balija V."/>
            <person name="McCombie W.R."/>
            <person name="Chow T."/>
            <person name="Chen H."/>
            <person name="Chung M."/>
            <person name="Chen C."/>
            <person name="Shaw J."/>
            <person name="Wu H."/>
            <person name="Hsiao K."/>
            <person name="Chao Y."/>
            <person name="Chu M."/>
            <person name="Cheng C."/>
            <person name="Hour A."/>
            <person name="Lee P."/>
            <person name="Lin S."/>
            <person name="Lin Y."/>
            <person name="Liou J."/>
            <person name="Liu S."/>
            <person name="Hsing Y."/>
            <person name="Raghuvanshi S."/>
            <person name="Mohanty A."/>
            <person name="Bharti A.K."/>
            <person name="Gaur A."/>
            <person name="Gupta V."/>
            <person name="Kumar D."/>
            <person name="Ravi V."/>
            <person name="Vij S."/>
            <person name="Kapur A."/>
            <person name="Khurana P."/>
            <person name="Khurana P."/>
            <person name="Khurana J.P."/>
            <person name="Tyagi A.K."/>
            <person name="Gaikwad K."/>
            <person name="Singh A."/>
            <person name="Dalal V."/>
            <person name="Srivastava S."/>
            <person name="Dixit A."/>
            <person name="Pal A.K."/>
            <person name="Ghazi I.A."/>
            <person name="Yadav M."/>
            <person name="Pandit A."/>
            <person name="Bhargava A."/>
            <person name="Sureshbabu K."/>
            <person name="Batra K."/>
            <person name="Sharma T.R."/>
            <person name="Mohapatra T."/>
            <person name="Singh N.K."/>
            <person name="Messing J."/>
            <person name="Nelson A.B."/>
            <person name="Fuks G."/>
            <person name="Kavchok S."/>
            <person name="Keizer G."/>
            <person name="Linton E."/>
            <person name="Llaca V."/>
            <person name="Song R."/>
            <person name="Tanyolac B."/>
            <person name="Young S."/>
            <person name="Ho-Il K."/>
            <person name="Hahn J.H."/>
            <person name="Sangsakoo G."/>
            <person name="Vanavichit A."/>
            <person name="de Mattos Luiz.A.T."/>
            <person name="Zimmer P.D."/>
            <person name="Malone G."/>
            <person name="Dellagostin O."/>
            <person name="de Oliveira A.C."/>
            <person name="Bevan M."/>
            <person name="Bancroft I."/>
            <person name="Minx P."/>
            <person name="Cordum H."/>
            <person name="Wilson R."/>
            <person name="Cheng Z."/>
            <person name="Jin W."/>
            <person name="Jiang J."/>
            <person name="Leong S.A."/>
            <person name="Iwama H."/>
            <person name="Gojobori T."/>
            <person name="Itoh T."/>
            <person name="Niimura Y."/>
            <person name="Fujii Y."/>
            <person name="Habara T."/>
            <person name="Sakai H."/>
            <person name="Sato Y."/>
            <person name="Wilson G."/>
            <person name="Kumar K."/>
            <person name="McCouch S."/>
            <person name="Juretic N."/>
            <person name="Hoen D."/>
            <person name="Wright S."/>
            <person name="Bruskiewich R."/>
            <person name="Bureau T."/>
            <person name="Miyao A."/>
            <person name="Hirochika H."/>
            <person name="Nishikawa T."/>
            <person name="Kadowaki K."/>
            <person name="Sugiura M."/>
            <person name="Burr B."/>
            <person name="Sasaki T."/>
        </authorList>
    </citation>
    <scope>NUCLEOTIDE SEQUENCE [LARGE SCALE GENOMIC DNA]</scope>
    <source>
        <strain evidence="3">cv. Nipponbare</strain>
    </source>
</reference>
<organism evidence="2 3">
    <name type="scientific">Oryza sativa subsp. japonica</name>
    <name type="common">Rice</name>
    <dbReference type="NCBI Taxonomy" id="39947"/>
    <lineage>
        <taxon>Eukaryota</taxon>
        <taxon>Viridiplantae</taxon>
        <taxon>Streptophyta</taxon>
        <taxon>Embryophyta</taxon>
        <taxon>Tracheophyta</taxon>
        <taxon>Spermatophyta</taxon>
        <taxon>Magnoliopsida</taxon>
        <taxon>Liliopsida</taxon>
        <taxon>Poales</taxon>
        <taxon>Poaceae</taxon>
        <taxon>BOP clade</taxon>
        <taxon>Oryzoideae</taxon>
        <taxon>Oryzeae</taxon>
        <taxon>Oryzinae</taxon>
        <taxon>Oryza</taxon>
        <taxon>Oryza sativa</taxon>
    </lineage>
</organism>
<dbReference type="EMBL" id="AP005696">
    <property type="protein sequence ID" value="BAD19997.1"/>
    <property type="molecule type" value="Genomic_DNA"/>
</dbReference>
<dbReference type="AlphaFoldDB" id="Q6K3A4"/>
<evidence type="ECO:0000313" key="2">
    <source>
        <dbReference type="EMBL" id="BAD19997.1"/>
    </source>
</evidence>
<reference evidence="3" key="2">
    <citation type="journal article" date="2008" name="Nucleic Acids Res.">
        <title>The rice annotation project database (RAP-DB): 2008 update.</title>
        <authorList>
            <consortium name="The rice annotation project (RAP)"/>
        </authorList>
    </citation>
    <scope>GENOME REANNOTATION</scope>
    <source>
        <strain evidence="3">cv. Nipponbare</strain>
    </source>
</reference>
<feature type="region of interest" description="Disordered" evidence="1">
    <location>
        <begin position="16"/>
        <end position="35"/>
    </location>
</feature>
<accession>Q6K3A4</accession>
<name>Q6K3A4_ORYSJ</name>
<gene>
    <name evidence="2" type="primary">OSJNBa0063K04.23</name>
</gene>
<protein>
    <submittedName>
        <fullName evidence="2">Uncharacterized protein</fullName>
    </submittedName>
</protein>
<dbReference type="Proteomes" id="UP000000763">
    <property type="component" value="Chromosome 2"/>
</dbReference>
<evidence type="ECO:0000313" key="3">
    <source>
        <dbReference type="Proteomes" id="UP000000763"/>
    </source>
</evidence>
<sequence>MKNYFLKLLIKKIKNKKNSSDDDSPPPSRSRDLRPGETYITIRIIKGKDADADDPAAPLLLPRAPTKSIDDDFVGDDGGDVDDWRQPAINCLWGNRKRPLLDTMRAHALRIVQNEMINYQLY</sequence>